<gene>
    <name evidence="1" type="ORF">Q8A67_024100</name>
</gene>
<dbReference type="EMBL" id="JAUYZG010000024">
    <property type="protein sequence ID" value="KAK2869708.1"/>
    <property type="molecule type" value="Genomic_DNA"/>
</dbReference>
<name>A0AA88PBY4_9TELE</name>
<dbReference type="Proteomes" id="UP001187343">
    <property type="component" value="Unassembled WGS sequence"/>
</dbReference>
<sequence length="108" mass="12171">MIVSAGLNHINFCEIRPSVSDLKGEGPLNLDLQTLVQQWALINLWIWGDGAELQTGGEEAFTPLGGDRCRCVQPMIERLLFPFLSVFLSLLRRSVRLILNYWSLAQEA</sequence>
<protein>
    <submittedName>
        <fullName evidence="1">Uncharacterized protein</fullName>
    </submittedName>
</protein>
<evidence type="ECO:0000313" key="2">
    <source>
        <dbReference type="Proteomes" id="UP001187343"/>
    </source>
</evidence>
<proteinExistence type="predicted"/>
<reference evidence="1" key="1">
    <citation type="submission" date="2023-08" db="EMBL/GenBank/DDBJ databases">
        <title>Chromosome-level Genome Assembly of mud carp (Cirrhinus molitorella).</title>
        <authorList>
            <person name="Liu H."/>
        </authorList>
    </citation>
    <scope>NUCLEOTIDE SEQUENCE</scope>
    <source>
        <strain evidence="1">Prfri</strain>
        <tissue evidence="1">Muscle</tissue>
    </source>
</reference>
<keyword evidence="2" id="KW-1185">Reference proteome</keyword>
<comment type="caution">
    <text evidence="1">The sequence shown here is derived from an EMBL/GenBank/DDBJ whole genome shotgun (WGS) entry which is preliminary data.</text>
</comment>
<organism evidence="1 2">
    <name type="scientific">Cirrhinus molitorella</name>
    <name type="common">mud carp</name>
    <dbReference type="NCBI Taxonomy" id="172907"/>
    <lineage>
        <taxon>Eukaryota</taxon>
        <taxon>Metazoa</taxon>
        <taxon>Chordata</taxon>
        <taxon>Craniata</taxon>
        <taxon>Vertebrata</taxon>
        <taxon>Euteleostomi</taxon>
        <taxon>Actinopterygii</taxon>
        <taxon>Neopterygii</taxon>
        <taxon>Teleostei</taxon>
        <taxon>Ostariophysi</taxon>
        <taxon>Cypriniformes</taxon>
        <taxon>Cyprinidae</taxon>
        <taxon>Labeoninae</taxon>
        <taxon>Labeonini</taxon>
        <taxon>Cirrhinus</taxon>
    </lineage>
</organism>
<dbReference type="AlphaFoldDB" id="A0AA88PBY4"/>
<evidence type="ECO:0000313" key="1">
    <source>
        <dbReference type="EMBL" id="KAK2869708.1"/>
    </source>
</evidence>
<accession>A0AA88PBY4</accession>